<dbReference type="GO" id="GO:0006281">
    <property type="term" value="P:DNA repair"/>
    <property type="evidence" value="ECO:0007669"/>
    <property type="project" value="UniProtKB-UniRule"/>
</dbReference>
<keyword evidence="1" id="KW-0805">Transcription regulation</keyword>
<comment type="similarity">
    <text evidence="1">Belongs to the peptidase M24 family. SPT16 subfamily.</text>
</comment>
<protein>
    <recommendedName>
        <fullName evidence="1">FACT complex subunit</fullName>
    </recommendedName>
</protein>
<dbReference type="EMBL" id="CAJFDH010000004">
    <property type="protein sequence ID" value="CAD5219490.1"/>
    <property type="molecule type" value="Genomic_DNA"/>
</dbReference>
<dbReference type="InterPro" id="IPR056595">
    <property type="entry name" value="Fact-SPT16_PH"/>
</dbReference>
<comment type="subcellular location">
    <subcellularLocation>
        <location evidence="1">Nucleus</location>
    </subcellularLocation>
    <subcellularLocation>
        <location evidence="1">Chromosome</location>
    </subcellularLocation>
</comment>
<dbReference type="InterPro" id="IPR040258">
    <property type="entry name" value="Spt16"/>
</dbReference>
<comment type="caution">
    <text evidence="3">The sequence shown here is derived from an EMBL/GenBank/DDBJ whole genome shotgun (WGS) entry which is preliminary data.</text>
</comment>
<keyword evidence="1" id="KW-0234">DNA repair</keyword>
<keyword evidence="4" id="KW-1185">Reference proteome</keyword>
<dbReference type="PANTHER" id="PTHR13980:SF15">
    <property type="entry name" value="FACT COMPLEX SUBUNIT SPT16"/>
    <property type="match status" value="1"/>
</dbReference>
<dbReference type="EMBL" id="CAJFCW020000004">
    <property type="protein sequence ID" value="CAG9112581.1"/>
    <property type="molecule type" value="Genomic_DNA"/>
</dbReference>
<keyword evidence="1" id="KW-0158">Chromosome</keyword>
<dbReference type="OrthoDB" id="5851823at2759"/>
<dbReference type="GO" id="GO:0035101">
    <property type="term" value="C:FACT complex"/>
    <property type="evidence" value="ECO:0007669"/>
    <property type="project" value="UniProtKB-UniRule"/>
</dbReference>
<dbReference type="Gene3D" id="2.30.29.150">
    <property type="match status" value="1"/>
</dbReference>
<feature type="domain" description="FACT complex subunit SPT16 PH-like" evidence="2">
    <location>
        <begin position="26"/>
        <end position="151"/>
    </location>
</feature>
<comment type="function">
    <text evidence="1">Component of the FACT complex, a general chromatin factor that acts to reorganize nucleosomes. The FACT complex is involved in multiple processes that require DNA as a template such as mRNA elongation, DNA replication and DNA repair. During transcription elongation the FACT complex acts as a histone chaperone that both destabilizes and restores nucleosomal structure. It facilitates the passage of RNA polymerase II and transcription by promoting the dissociation of one histone H2A-H2B dimer from the nucleosome, then subsequently promotes the reestablishment of the nucleosome following the passage of RNA polymerase II.</text>
</comment>
<name>A0A811KW84_9BILA</name>
<accession>A0A811KW84</accession>
<keyword evidence="1" id="KW-0804">Transcription</keyword>
<evidence type="ECO:0000256" key="1">
    <source>
        <dbReference type="RuleBase" id="RU367052"/>
    </source>
</evidence>
<dbReference type="Gene3D" id="2.30.29.30">
    <property type="entry name" value="Pleckstrin-homology domain (PH domain)/Phosphotyrosine-binding domain (PTB)"/>
    <property type="match status" value="1"/>
</dbReference>
<reference evidence="3" key="1">
    <citation type="submission" date="2020-09" db="EMBL/GenBank/DDBJ databases">
        <authorList>
            <person name="Kikuchi T."/>
        </authorList>
    </citation>
    <scope>NUCLEOTIDE SEQUENCE</scope>
    <source>
        <strain evidence="3">SH1</strain>
    </source>
</reference>
<evidence type="ECO:0000259" key="2">
    <source>
        <dbReference type="Pfam" id="PF24824"/>
    </source>
</evidence>
<sequence length="303" mass="34699">MPSAEEREKEGAVRQDKLITMKGNPKLKDLYVGPNIVKRMSGVLKAHQNGFRYTIPRGDKIDVLYNNIKHAFFQPCDNEMIILLHFNLKNPVLWGKKKYLDIQFYTEVGEITTDLGKYHHMQDRDDIASEQMEREMRKKLNSTFQNFCDKVTKVTNEMIDFDTPFNDLAFNGVPFKSSVYLKPTSSCLVILTEWAVSHINSRDAQVAASQLNRRSVSSLSSASIQSNSSVKVHYALALRITYILISFYHKVLVSDIFNVVTCFVVLLDELYYNIGVFVPLNENLSAIVVLRPLNRRFELATGM</sequence>
<dbReference type="Proteomes" id="UP000614601">
    <property type="component" value="Unassembled WGS sequence"/>
</dbReference>
<proteinExistence type="inferred from homology"/>
<evidence type="ECO:0000313" key="3">
    <source>
        <dbReference type="EMBL" id="CAD5219490.1"/>
    </source>
</evidence>
<organism evidence="3 4">
    <name type="scientific">Bursaphelenchus okinawaensis</name>
    <dbReference type="NCBI Taxonomy" id="465554"/>
    <lineage>
        <taxon>Eukaryota</taxon>
        <taxon>Metazoa</taxon>
        <taxon>Ecdysozoa</taxon>
        <taxon>Nematoda</taxon>
        <taxon>Chromadorea</taxon>
        <taxon>Rhabditida</taxon>
        <taxon>Tylenchina</taxon>
        <taxon>Tylenchomorpha</taxon>
        <taxon>Aphelenchoidea</taxon>
        <taxon>Aphelenchoididae</taxon>
        <taxon>Bursaphelenchus</taxon>
    </lineage>
</organism>
<dbReference type="GO" id="GO:0006260">
    <property type="term" value="P:DNA replication"/>
    <property type="evidence" value="ECO:0007669"/>
    <property type="project" value="UniProtKB-KW"/>
</dbReference>
<dbReference type="GO" id="GO:0031491">
    <property type="term" value="F:nucleosome binding"/>
    <property type="evidence" value="ECO:0007669"/>
    <property type="project" value="TreeGrafter"/>
</dbReference>
<dbReference type="PANTHER" id="PTHR13980">
    <property type="entry name" value="CDC68 RELATED"/>
    <property type="match status" value="1"/>
</dbReference>
<evidence type="ECO:0000313" key="4">
    <source>
        <dbReference type="Proteomes" id="UP000614601"/>
    </source>
</evidence>
<comment type="subunit">
    <text evidence="1">Component of the FACT complex.</text>
</comment>
<dbReference type="InterPro" id="IPR011993">
    <property type="entry name" value="PH-like_dom_sf"/>
</dbReference>
<keyword evidence="1" id="KW-0539">Nucleus</keyword>
<dbReference type="GO" id="GO:0006368">
    <property type="term" value="P:transcription elongation by RNA polymerase II"/>
    <property type="evidence" value="ECO:0007669"/>
    <property type="project" value="TreeGrafter"/>
</dbReference>
<dbReference type="FunFam" id="2.30.29.150:FF:000003">
    <property type="entry name" value="FACT complex subunit SPT16"/>
    <property type="match status" value="1"/>
</dbReference>
<keyword evidence="1" id="KW-0227">DNA damage</keyword>
<dbReference type="Pfam" id="PF24824">
    <property type="entry name" value="PH_SPT16"/>
    <property type="match status" value="1"/>
</dbReference>
<gene>
    <name evidence="3" type="ORF">BOKJ2_LOCUS8470</name>
</gene>
<dbReference type="AlphaFoldDB" id="A0A811KW84"/>
<keyword evidence="1" id="KW-0235">DNA replication</keyword>
<dbReference type="Proteomes" id="UP000783686">
    <property type="component" value="Unassembled WGS sequence"/>
</dbReference>